<keyword evidence="2" id="KW-1185">Reference proteome</keyword>
<evidence type="ECO:0000313" key="2">
    <source>
        <dbReference type="Proteomes" id="UP000656548"/>
    </source>
</evidence>
<evidence type="ECO:0000313" key="1">
    <source>
        <dbReference type="EMBL" id="MBE1580642.1"/>
    </source>
</evidence>
<protein>
    <submittedName>
        <fullName evidence="1">Uncharacterized protein</fullName>
    </submittedName>
</protein>
<dbReference type="Proteomes" id="UP000656548">
    <property type="component" value="Unassembled WGS sequence"/>
</dbReference>
<name>A0ABR9LJ85_9PSEU</name>
<sequence length="58" mass="6461">MQLSLILGLVALIFVVATVLVIAEDRRAARRAAQRRQARLADLGEVDPLATQRLHLDR</sequence>
<dbReference type="RefSeq" id="WP_192747174.1">
    <property type="nucleotide sequence ID" value="NZ_JADBEJ010000008.1"/>
</dbReference>
<organism evidence="1 2">
    <name type="scientific">Amycolatopsis roodepoortensis</name>
    <dbReference type="NCBI Taxonomy" id="700274"/>
    <lineage>
        <taxon>Bacteria</taxon>
        <taxon>Bacillati</taxon>
        <taxon>Actinomycetota</taxon>
        <taxon>Actinomycetes</taxon>
        <taxon>Pseudonocardiales</taxon>
        <taxon>Pseudonocardiaceae</taxon>
        <taxon>Amycolatopsis</taxon>
    </lineage>
</organism>
<reference evidence="1 2" key="1">
    <citation type="submission" date="2020-10" db="EMBL/GenBank/DDBJ databases">
        <title>Sequencing the genomes of 1000 actinobacteria strains.</title>
        <authorList>
            <person name="Klenk H.-P."/>
        </authorList>
    </citation>
    <scope>NUCLEOTIDE SEQUENCE [LARGE SCALE GENOMIC DNA]</scope>
    <source>
        <strain evidence="1 2">DSM 46661</strain>
    </source>
</reference>
<gene>
    <name evidence="1" type="ORF">H4W30_007723</name>
</gene>
<dbReference type="EMBL" id="JADBEJ010000008">
    <property type="protein sequence ID" value="MBE1580642.1"/>
    <property type="molecule type" value="Genomic_DNA"/>
</dbReference>
<comment type="caution">
    <text evidence="1">The sequence shown here is derived from an EMBL/GenBank/DDBJ whole genome shotgun (WGS) entry which is preliminary data.</text>
</comment>
<proteinExistence type="predicted"/>
<accession>A0ABR9LJ85</accession>